<protein>
    <submittedName>
        <fullName evidence="1">Uncharacterized protein</fullName>
    </submittedName>
</protein>
<dbReference type="AlphaFoldDB" id="A0A2N3I7K5"/>
<sequence>MVDDYNNLWEWLGIIDGINIGCKQQMNTHTKNGHAMAMSLQCTIISNSIKYLVVDYNNLWEWLGIIDGVNNGCKQQMNTTYKKRTRHGDVPTMHNNFKFNKIIV</sequence>
<evidence type="ECO:0000313" key="2">
    <source>
        <dbReference type="Proteomes" id="UP000233618"/>
    </source>
</evidence>
<dbReference type="Proteomes" id="UP000233618">
    <property type="component" value="Unassembled WGS sequence"/>
</dbReference>
<organism evidence="1 2">
    <name type="scientific">Labilibaculum manganireducens</name>
    <dbReference type="NCBI Taxonomy" id="1940525"/>
    <lineage>
        <taxon>Bacteria</taxon>
        <taxon>Pseudomonadati</taxon>
        <taxon>Bacteroidota</taxon>
        <taxon>Bacteroidia</taxon>
        <taxon>Marinilabiliales</taxon>
        <taxon>Marinifilaceae</taxon>
        <taxon>Labilibaculum</taxon>
    </lineage>
</organism>
<proteinExistence type="predicted"/>
<comment type="caution">
    <text evidence="1">The sequence shown here is derived from an EMBL/GenBank/DDBJ whole genome shotgun (WGS) entry which is preliminary data.</text>
</comment>
<reference evidence="1 2" key="1">
    <citation type="journal article" date="2017" name="Front. Microbiol.">
        <title>Labilibaculum manganireducens gen. nov., sp. nov. and Labilibaculum filiforme sp. nov., Novel Bacteroidetes Isolated from Subsurface Sediments of the Baltic Sea.</title>
        <authorList>
            <person name="Vandieken V."/>
            <person name="Marshall I.P."/>
            <person name="Niemann H."/>
            <person name="Engelen B."/>
            <person name="Cypionka H."/>
        </authorList>
    </citation>
    <scope>NUCLEOTIDE SEQUENCE [LARGE SCALE GENOMIC DNA]</scope>
    <source>
        <strain evidence="1 2">59.10-2M</strain>
    </source>
</reference>
<name>A0A2N3I7K5_9BACT</name>
<accession>A0A2N3I7K5</accession>
<evidence type="ECO:0000313" key="1">
    <source>
        <dbReference type="EMBL" id="PKQ66279.1"/>
    </source>
</evidence>
<dbReference type="EMBL" id="MVDE01000016">
    <property type="protein sequence ID" value="PKQ66279.1"/>
    <property type="molecule type" value="Genomic_DNA"/>
</dbReference>
<keyword evidence="2" id="KW-1185">Reference proteome</keyword>
<gene>
    <name evidence="1" type="ORF">BZG01_11860</name>
</gene>